<feature type="active site" evidence="2">
    <location>
        <position position="136"/>
    </location>
</feature>
<protein>
    <recommendedName>
        <fullName evidence="2">Peptide deformylase</fullName>
        <shortName evidence="2">PDF</shortName>
        <ecNumber evidence="2">3.5.1.88</ecNumber>
    </recommendedName>
    <alternativeName>
        <fullName evidence="2">Polypeptide deformylase</fullName>
    </alternativeName>
</protein>
<name>A0A1F7RZU6_9BACT</name>
<evidence type="ECO:0000256" key="2">
    <source>
        <dbReference type="HAMAP-Rule" id="MF_00163"/>
    </source>
</evidence>
<keyword evidence="2" id="KW-0479">Metal-binding</keyword>
<feature type="binding site" evidence="2">
    <location>
        <position position="139"/>
    </location>
    <ligand>
        <name>Fe cation</name>
        <dbReference type="ChEBI" id="CHEBI:24875"/>
    </ligand>
</feature>
<comment type="similarity">
    <text evidence="1 2">Belongs to the polypeptide deformylase family.</text>
</comment>
<comment type="catalytic activity">
    <reaction evidence="2">
        <text>N-terminal N-formyl-L-methionyl-[peptide] + H2O = N-terminal L-methionyl-[peptide] + formate</text>
        <dbReference type="Rhea" id="RHEA:24420"/>
        <dbReference type="Rhea" id="RHEA-COMP:10639"/>
        <dbReference type="Rhea" id="RHEA-COMP:10640"/>
        <dbReference type="ChEBI" id="CHEBI:15377"/>
        <dbReference type="ChEBI" id="CHEBI:15740"/>
        <dbReference type="ChEBI" id="CHEBI:49298"/>
        <dbReference type="ChEBI" id="CHEBI:64731"/>
        <dbReference type="EC" id="3.5.1.88"/>
    </reaction>
</comment>
<dbReference type="NCBIfam" id="NF001159">
    <property type="entry name" value="PRK00150.1-3"/>
    <property type="match status" value="1"/>
</dbReference>
<gene>
    <name evidence="2" type="primary">def</name>
    <name evidence="3" type="ORF">A2161_07920</name>
</gene>
<dbReference type="InterPro" id="IPR036821">
    <property type="entry name" value="Peptide_deformylase_sf"/>
</dbReference>
<comment type="caution">
    <text evidence="3">The sequence shown here is derived from an EMBL/GenBank/DDBJ whole genome shotgun (WGS) entry which is preliminary data.</text>
</comment>
<keyword evidence="2" id="KW-0378">Hydrolase</keyword>
<keyword evidence="2" id="KW-0648">Protein biosynthesis</keyword>
<sequence length="173" mass="19443">MASKNILIYGDKILRQKCDPVEKIDETILQLIQDMKDTLVEASGAGLAAPQIGSPVRLILVKTSEKNENSDTFVLINPEILKSEGKLESDEGCLSIPGVTETVERFANITVEYMAEDGETNVIDASEFLSRVLQHEIDHLNGILFVDRLGMVRRDMIKRKLKKRFGKKERVKT</sequence>
<organism evidence="3 4">
    <name type="scientific">Candidatus Schekmanbacteria bacterium RBG_13_48_7</name>
    <dbReference type="NCBI Taxonomy" id="1817878"/>
    <lineage>
        <taxon>Bacteria</taxon>
        <taxon>Candidatus Schekmaniibacteriota</taxon>
    </lineage>
</organism>
<dbReference type="NCBIfam" id="TIGR00079">
    <property type="entry name" value="pept_deformyl"/>
    <property type="match status" value="1"/>
</dbReference>
<dbReference type="PIRSF" id="PIRSF004749">
    <property type="entry name" value="Pep_def"/>
    <property type="match status" value="1"/>
</dbReference>
<dbReference type="HAMAP" id="MF_00163">
    <property type="entry name" value="Pep_deformylase"/>
    <property type="match status" value="1"/>
</dbReference>
<dbReference type="Proteomes" id="UP000179266">
    <property type="component" value="Unassembled WGS sequence"/>
</dbReference>
<dbReference type="PANTHER" id="PTHR10458:SF22">
    <property type="entry name" value="PEPTIDE DEFORMYLASE"/>
    <property type="match status" value="1"/>
</dbReference>
<dbReference type="SUPFAM" id="SSF56420">
    <property type="entry name" value="Peptide deformylase"/>
    <property type="match status" value="1"/>
</dbReference>
<dbReference type="GO" id="GO:0042586">
    <property type="term" value="F:peptide deformylase activity"/>
    <property type="evidence" value="ECO:0007669"/>
    <property type="project" value="UniProtKB-UniRule"/>
</dbReference>
<evidence type="ECO:0000313" key="4">
    <source>
        <dbReference type="Proteomes" id="UP000179266"/>
    </source>
</evidence>
<comment type="cofactor">
    <cofactor evidence="2">
        <name>Fe(2+)</name>
        <dbReference type="ChEBI" id="CHEBI:29033"/>
    </cofactor>
    <text evidence="2">Binds 1 Fe(2+) ion.</text>
</comment>
<dbReference type="PRINTS" id="PR01576">
    <property type="entry name" value="PDEFORMYLASE"/>
</dbReference>
<dbReference type="GO" id="GO:0046872">
    <property type="term" value="F:metal ion binding"/>
    <property type="evidence" value="ECO:0007669"/>
    <property type="project" value="UniProtKB-KW"/>
</dbReference>
<dbReference type="EC" id="3.5.1.88" evidence="2"/>
<feature type="binding site" evidence="2">
    <location>
        <position position="135"/>
    </location>
    <ligand>
        <name>Fe cation</name>
        <dbReference type="ChEBI" id="CHEBI:24875"/>
    </ligand>
</feature>
<dbReference type="GO" id="GO:0006412">
    <property type="term" value="P:translation"/>
    <property type="evidence" value="ECO:0007669"/>
    <property type="project" value="UniProtKB-UniRule"/>
</dbReference>
<dbReference type="PANTHER" id="PTHR10458">
    <property type="entry name" value="PEPTIDE DEFORMYLASE"/>
    <property type="match status" value="1"/>
</dbReference>
<dbReference type="CDD" id="cd00487">
    <property type="entry name" value="Pep_deformylase"/>
    <property type="match status" value="1"/>
</dbReference>
<evidence type="ECO:0000313" key="3">
    <source>
        <dbReference type="EMBL" id="OGL47095.1"/>
    </source>
</evidence>
<dbReference type="Gene3D" id="3.90.45.10">
    <property type="entry name" value="Peptide deformylase"/>
    <property type="match status" value="1"/>
</dbReference>
<proteinExistence type="inferred from homology"/>
<dbReference type="EMBL" id="MGDD01000098">
    <property type="protein sequence ID" value="OGL47095.1"/>
    <property type="molecule type" value="Genomic_DNA"/>
</dbReference>
<accession>A0A1F7RZU6</accession>
<comment type="function">
    <text evidence="2">Removes the formyl group from the N-terminal Met of newly synthesized proteins. Requires at least a dipeptide for an efficient rate of reaction. N-terminal L-methionine is a prerequisite for activity but the enzyme has broad specificity at other positions.</text>
</comment>
<reference evidence="3 4" key="1">
    <citation type="journal article" date="2016" name="Nat. Commun.">
        <title>Thousands of microbial genomes shed light on interconnected biogeochemical processes in an aquifer system.</title>
        <authorList>
            <person name="Anantharaman K."/>
            <person name="Brown C.T."/>
            <person name="Hug L.A."/>
            <person name="Sharon I."/>
            <person name="Castelle C.J."/>
            <person name="Probst A.J."/>
            <person name="Thomas B.C."/>
            <person name="Singh A."/>
            <person name="Wilkins M.J."/>
            <person name="Karaoz U."/>
            <person name="Brodie E.L."/>
            <person name="Williams K.H."/>
            <person name="Hubbard S.S."/>
            <person name="Banfield J.F."/>
        </authorList>
    </citation>
    <scope>NUCLEOTIDE SEQUENCE [LARGE SCALE GENOMIC DNA]</scope>
</reference>
<keyword evidence="2" id="KW-0408">Iron</keyword>
<dbReference type="InterPro" id="IPR023635">
    <property type="entry name" value="Peptide_deformylase"/>
</dbReference>
<evidence type="ECO:0000256" key="1">
    <source>
        <dbReference type="ARBA" id="ARBA00010759"/>
    </source>
</evidence>
<dbReference type="AlphaFoldDB" id="A0A1F7RZU6"/>
<dbReference type="Pfam" id="PF01327">
    <property type="entry name" value="Pep_deformylase"/>
    <property type="match status" value="1"/>
</dbReference>
<feature type="binding site" evidence="2">
    <location>
        <position position="93"/>
    </location>
    <ligand>
        <name>Fe cation</name>
        <dbReference type="ChEBI" id="CHEBI:24875"/>
    </ligand>
</feature>